<dbReference type="AlphaFoldDB" id="L9YUU1"/>
<accession>L9YUU1</accession>
<gene>
    <name evidence="4" type="ORF">C488_06340</name>
</gene>
<feature type="region of interest" description="Disordered" evidence="1">
    <location>
        <begin position="1"/>
        <end position="32"/>
    </location>
</feature>
<evidence type="ECO:0000256" key="1">
    <source>
        <dbReference type="SAM" id="MobiDB-lite"/>
    </source>
</evidence>
<feature type="domain" description="DUF8142" evidence="3">
    <location>
        <begin position="12"/>
        <end position="88"/>
    </location>
</feature>
<organism evidence="4 5">
    <name type="scientific">Natrinema pellirubrum (strain DSM 15624 / CIP 106293 / JCM 10476 / NCIMB 786 / 157)</name>
    <dbReference type="NCBI Taxonomy" id="797303"/>
    <lineage>
        <taxon>Archaea</taxon>
        <taxon>Methanobacteriati</taxon>
        <taxon>Methanobacteriota</taxon>
        <taxon>Stenosarchaea group</taxon>
        <taxon>Halobacteria</taxon>
        <taxon>Halobacteriales</taxon>
        <taxon>Natrialbaceae</taxon>
        <taxon>Natrinema</taxon>
    </lineage>
</organism>
<dbReference type="PATRIC" id="fig|797303.5.peg.1290"/>
<protein>
    <recommendedName>
        <fullName evidence="3">DUF8142 domain-containing protein</fullName>
    </recommendedName>
</protein>
<dbReference type="EMBL" id="AOIE01000035">
    <property type="protein sequence ID" value="ELY77894.1"/>
    <property type="molecule type" value="Genomic_DNA"/>
</dbReference>
<dbReference type="Pfam" id="PF26465">
    <property type="entry name" value="DUF8142"/>
    <property type="match status" value="1"/>
</dbReference>
<sequence length="96" mass="10443">MFRGVDSTRMSGDASLEESAEASTPARGGDDRRRAARYVAPFLVIGLGNLLLLLVWGLDPLWAFAVAPPIVFLCGICWVAFRHGFHERAGRPGSSR</sequence>
<reference evidence="4 5" key="1">
    <citation type="journal article" date="2014" name="PLoS Genet.">
        <title>Phylogenetically driven sequencing of extremely halophilic archaea reveals strategies for static and dynamic osmo-response.</title>
        <authorList>
            <person name="Becker E.A."/>
            <person name="Seitzer P.M."/>
            <person name="Tritt A."/>
            <person name="Larsen D."/>
            <person name="Krusor M."/>
            <person name="Yao A.I."/>
            <person name="Wu D."/>
            <person name="Madern D."/>
            <person name="Eisen J.A."/>
            <person name="Darling A.E."/>
            <person name="Facciotti M.T."/>
        </authorList>
    </citation>
    <scope>NUCLEOTIDE SEQUENCE [LARGE SCALE GENOMIC DNA]</scope>
    <source>
        <strain evidence="4 5">DSM 15624</strain>
    </source>
</reference>
<keyword evidence="5" id="KW-1185">Reference proteome</keyword>
<comment type="caution">
    <text evidence="4">The sequence shown here is derived from an EMBL/GenBank/DDBJ whole genome shotgun (WGS) entry which is preliminary data.</text>
</comment>
<feature type="transmembrane region" description="Helical" evidence="2">
    <location>
        <begin position="35"/>
        <end position="56"/>
    </location>
</feature>
<feature type="transmembrane region" description="Helical" evidence="2">
    <location>
        <begin position="62"/>
        <end position="81"/>
    </location>
</feature>
<dbReference type="InterPro" id="IPR058455">
    <property type="entry name" value="DUF8142"/>
</dbReference>
<proteinExistence type="predicted"/>
<keyword evidence="2" id="KW-0472">Membrane</keyword>
<keyword evidence="2" id="KW-1133">Transmembrane helix</keyword>
<dbReference type="Proteomes" id="UP000011593">
    <property type="component" value="Unassembled WGS sequence"/>
</dbReference>
<keyword evidence="2" id="KW-0812">Transmembrane</keyword>
<name>L9YUU1_NATP1</name>
<evidence type="ECO:0000313" key="5">
    <source>
        <dbReference type="Proteomes" id="UP000011593"/>
    </source>
</evidence>
<evidence type="ECO:0000256" key="2">
    <source>
        <dbReference type="SAM" id="Phobius"/>
    </source>
</evidence>
<evidence type="ECO:0000259" key="3">
    <source>
        <dbReference type="Pfam" id="PF26465"/>
    </source>
</evidence>
<evidence type="ECO:0000313" key="4">
    <source>
        <dbReference type="EMBL" id="ELY77894.1"/>
    </source>
</evidence>